<proteinExistence type="predicted"/>
<evidence type="ECO:0000313" key="4">
    <source>
        <dbReference type="Proteomes" id="UP000183685"/>
    </source>
</evidence>
<dbReference type="AlphaFoldDB" id="A0A1G6WS78"/>
<dbReference type="GO" id="GO:0008887">
    <property type="term" value="F:glycerate kinase activity"/>
    <property type="evidence" value="ECO:0007669"/>
    <property type="project" value="InterPro"/>
</dbReference>
<evidence type="ECO:0000313" key="3">
    <source>
        <dbReference type="EMBL" id="SDD67946.1"/>
    </source>
</evidence>
<dbReference type="STRING" id="637679.GCA_001550055_02902"/>
<reference evidence="3 4" key="1">
    <citation type="submission" date="2016-10" db="EMBL/GenBank/DDBJ databases">
        <authorList>
            <person name="de Groot N.N."/>
        </authorList>
    </citation>
    <scope>NUCLEOTIDE SEQUENCE [LARGE SCALE GENOMIC DNA]</scope>
    <source>
        <strain evidence="3 4">CGMCC 1.9109</strain>
    </source>
</reference>
<dbReference type="RefSeq" id="WP_068306365.1">
    <property type="nucleotide sequence ID" value="NZ_FNAK01000002.1"/>
</dbReference>
<dbReference type="Proteomes" id="UP000183685">
    <property type="component" value="Unassembled WGS sequence"/>
</dbReference>
<name>A0A1G6WS78_9PROT</name>
<dbReference type="GO" id="GO:0005737">
    <property type="term" value="C:cytoplasm"/>
    <property type="evidence" value="ECO:0007669"/>
    <property type="project" value="TreeGrafter"/>
</dbReference>
<dbReference type="InterPro" id="IPR007835">
    <property type="entry name" value="MOFRL"/>
</dbReference>
<dbReference type="Pfam" id="PF13660">
    <property type="entry name" value="DUF4147"/>
    <property type="match status" value="1"/>
</dbReference>
<dbReference type="InterPro" id="IPR025286">
    <property type="entry name" value="MOFRL_assoc_dom"/>
</dbReference>
<dbReference type="Gene3D" id="3.40.1480.10">
    <property type="entry name" value="MOFRL domain"/>
    <property type="match status" value="1"/>
</dbReference>
<accession>A0A1G6WS78</accession>
<dbReference type="Gene3D" id="3.40.50.10180">
    <property type="entry name" value="Glycerate kinase, MOFRL-like N-terminal domain"/>
    <property type="match status" value="1"/>
</dbReference>
<sequence length="423" mass="44397">MVTTDQNDTWRAFCSGMFAAAIRPVLPENCLPKHLPDPTDYSAVKLIALGKGAAAMARVVEEAWPDVNLSGIAVCRDGYGQPCNRIEVIESAHPVPDERSLKVAERALDIARNTLEGELLLVLLSGGGSALACLPADGVSLKEKQQLVRALMHAGADIRELNTVRKQLSRIKGGRLAAAAARAGHIFTLAISDVVGDDPSLIASGPTVSDSTTRTDAIAVLDKYGISHPSRWAGWCGPVPGDRTSFQIVASGAHMLTAAQAYAEKAGFSVQFLGDDIVGEARDVARNHASMVTERLKEVSNKPVLLLSGGELTSTVTGTGKGGPNQEYVLALATALQTDAGVYAFAADTDGMDGVGGAAGAFMTPEDRKRAATAGTAPTAMLNNNNSHQYFKDLDCLFKVKPTGTNVNDLRVIAVAPKGLPQD</sequence>
<keyword evidence="3" id="KW-0670">Pyruvate</keyword>
<dbReference type="Pfam" id="PF05161">
    <property type="entry name" value="MOFRL"/>
    <property type="match status" value="1"/>
</dbReference>
<dbReference type="InterPro" id="IPR038614">
    <property type="entry name" value="GK_N_sf"/>
</dbReference>
<dbReference type="SUPFAM" id="SSF82544">
    <property type="entry name" value="GckA/TtuD-like"/>
    <property type="match status" value="1"/>
</dbReference>
<keyword evidence="4" id="KW-1185">Reference proteome</keyword>
<protein>
    <submittedName>
        <fullName evidence="3">Hydroxypyruvate reductase</fullName>
    </submittedName>
</protein>
<evidence type="ECO:0000259" key="2">
    <source>
        <dbReference type="Pfam" id="PF13660"/>
    </source>
</evidence>
<dbReference type="PANTHER" id="PTHR12227">
    <property type="entry name" value="GLYCERATE KINASE"/>
    <property type="match status" value="1"/>
</dbReference>
<feature type="domain" description="MOFRL-associated" evidence="2">
    <location>
        <begin position="15"/>
        <end position="228"/>
    </location>
</feature>
<dbReference type="InterPro" id="IPR037035">
    <property type="entry name" value="GK-like_C_sf"/>
</dbReference>
<organism evidence="3 4">
    <name type="scientific">Kordiimonas lacus</name>
    <dbReference type="NCBI Taxonomy" id="637679"/>
    <lineage>
        <taxon>Bacteria</taxon>
        <taxon>Pseudomonadati</taxon>
        <taxon>Pseudomonadota</taxon>
        <taxon>Alphaproteobacteria</taxon>
        <taxon>Kordiimonadales</taxon>
        <taxon>Kordiimonadaceae</taxon>
        <taxon>Kordiimonas</taxon>
    </lineage>
</organism>
<dbReference type="PANTHER" id="PTHR12227:SF0">
    <property type="entry name" value="GLYCERATE KINASE"/>
    <property type="match status" value="1"/>
</dbReference>
<dbReference type="InterPro" id="IPR039760">
    <property type="entry name" value="MOFRL_protein"/>
</dbReference>
<dbReference type="EMBL" id="FNAK01000002">
    <property type="protein sequence ID" value="SDD67946.1"/>
    <property type="molecule type" value="Genomic_DNA"/>
</dbReference>
<evidence type="ECO:0000259" key="1">
    <source>
        <dbReference type="Pfam" id="PF05161"/>
    </source>
</evidence>
<feature type="domain" description="MOFRL" evidence="1">
    <location>
        <begin position="305"/>
        <end position="409"/>
    </location>
</feature>
<gene>
    <name evidence="3" type="ORF">SAMN04488071_1186</name>
</gene>